<dbReference type="Proteomes" id="UP000054524">
    <property type="component" value="Unassembled WGS sequence"/>
</dbReference>
<evidence type="ECO:0000313" key="2">
    <source>
        <dbReference type="EMBL" id="KFG25367.1"/>
    </source>
</evidence>
<dbReference type="GeneID" id="77677113"/>
<sequence>MARINSFNAILRTKALNFNAKSHLQRYNKKASPARPDSFTGCHPASSAPTASHNTEIDMYLDDNKKHRETAICMHKKPMTSQNTQGFFIRPYAHVFLILAILGMRLVCAILELEEAYEVQKTVVHEDNGIQWVASMNGPLSPLMLCIYDKTDFIYKQRLIYSNVDTYFIVSDKKNNNCFTRYPSKDVPYTKDQNENHMKKETIDLFTVLINLFPSPKKKTSIFSEETCKDSFTLFLKSDPVKDHAHMILASLLLLSEGIQVPLLLENVEDSQGSNKKLVLRKVGWKQRKEEKEEHFSLNMSVAFQQEQEKSSTKCNLYLEKQTKAIQVIQFFISKRSNSILESIITSIDPDKKMELWTDGFIYSANYLIRSYIYYYLESTKEAISFNQTVYRMLKEHIEEGKKKNCDVEEEIGNIIFKKCFVPHDKISNTLHYWDKIQKIESIIANSKPTQILPFTDLEELSVKKTANINIWNNMYLTTEVFVTDIEHIVLGLFCCFAYDMHSNVYRTGHIPHILKDVEQVFSLPLNITGYIFNRERGIKASTANREILKKDSDHIAPGKKISKKIYQERTKVVRKLLINKDGDPNLDNKSIKVGVFNMLTIIARLTRTYTAEKKRIDYFRSKMIVRGPSFFSQYSSEYKKELEEYIADYFASLSRDCVPCSGLAGWYDYKYALKRKRQIFVKFIFLGLNSPNYANDICGKLEIYYAYGREARPIIINLINKKTAYLDIGLPVIKLNKDKEENTRLMYQISKIPKDTFVEYVLSTYINRKKSHILDQYIILDYYIHQSLDGTTTMLTSGTIQPDQYLSEYRYGIFNHLENNICQYAASEVLNYSNIRFLCNVLIDKQTLNIEDQLFLIGCLACVKSKTKNVLARMNDIRNDRRMYRDDISTSRMTEILSNIIETGSILEIANVVTAYGQTRWSRKNQCINVLMHGLTPFNRYKVILALYEYSSLTFKSPRTN</sequence>
<protein>
    <submittedName>
        <fullName evidence="2">Uncharacterized protein</fullName>
    </submittedName>
</protein>
<accession>A0A086IZP9</accession>
<dbReference type="RefSeq" id="XP_052903922.1">
    <property type="nucleotide sequence ID" value="XM_053049751.1"/>
</dbReference>
<evidence type="ECO:0000313" key="3">
    <source>
        <dbReference type="Proteomes" id="UP000054524"/>
    </source>
</evidence>
<comment type="caution">
    <text evidence="2">The sequence shown here is derived from an EMBL/GenBank/DDBJ whole genome shotgun (WGS) entry which is preliminary data.</text>
</comment>
<dbReference type="EMBL" id="AKIJ01000005">
    <property type="protein sequence ID" value="KFG25367.1"/>
    <property type="molecule type" value="Genomic_DNA"/>
</dbReference>
<name>A0A086IZP9_NEMA1</name>
<dbReference type="AlphaFoldDB" id="A0A086IZP9"/>
<reference evidence="2 3" key="1">
    <citation type="journal article" date="2014" name="Genome Announc.">
        <title>Genome Sequence of the Microsporidian Species Nematocida sp1 Strain ERTm6 (ATCC PRA-372).</title>
        <authorList>
            <person name="Bakowski M.A."/>
            <person name="Priest M."/>
            <person name="Young S."/>
            <person name="Cuomo C.A."/>
            <person name="Troemel E.R."/>
        </authorList>
    </citation>
    <scope>NUCLEOTIDE SEQUENCE [LARGE SCALE GENOMIC DNA]</scope>
    <source>
        <strain evidence="2 3">ERTm6</strain>
    </source>
</reference>
<keyword evidence="3" id="KW-1185">Reference proteome</keyword>
<proteinExistence type="predicted"/>
<evidence type="ECO:0000256" key="1">
    <source>
        <dbReference type="SAM" id="MobiDB-lite"/>
    </source>
</evidence>
<gene>
    <name evidence="2" type="ORF">NESG_02140</name>
</gene>
<dbReference type="HOGENOM" id="CLU_009683_4_0_1"/>
<feature type="region of interest" description="Disordered" evidence="1">
    <location>
        <begin position="27"/>
        <end position="51"/>
    </location>
</feature>
<organism evidence="2 3">
    <name type="scientific">Nematocida ausubeli (strain ATCC PRA-371 / ERTm2)</name>
    <name type="common">Nematode killer fungus</name>
    <dbReference type="NCBI Taxonomy" id="1913371"/>
    <lineage>
        <taxon>Eukaryota</taxon>
        <taxon>Fungi</taxon>
        <taxon>Fungi incertae sedis</taxon>
        <taxon>Microsporidia</taxon>
        <taxon>Nematocida</taxon>
    </lineage>
</organism>